<sequence length="240" mass="28724">MKFEMIINYLIKFTVNCLVLLISINSFAGNRPGFVCGQFNKNIIEVPGEYVFPFAEYEGYSYFDPRFIENKKGCEANFRVLPMRMSWSDLKPSNEVSNDVKIIEVYAEPLKGNPEKYLSYRKHVYLDMGYLKRKGELYYDEELDLYFTEVTVTIRRSIGHKDDMYFNKKGYYWKEINNEVVFLIECEWLPIDEKYHKCFQYFLIPEIGTKVKFYFDAKELSNSNIMREKIRIFLLDHVKN</sequence>
<dbReference type="Proteomes" id="UP000674270">
    <property type="component" value="Unassembled WGS sequence"/>
</dbReference>
<proteinExistence type="predicted"/>
<protein>
    <submittedName>
        <fullName evidence="1">Uncharacterized protein</fullName>
    </submittedName>
</protein>
<organism evidence="1 2">
    <name type="scientific">Providencia huaxiensis</name>
    <dbReference type="NCBI Taxonomy" id="2027290"/>
    <lineage>
        <taxon>Bacteria</taxon>
        <taxon>Pseudomonadati</taxon>
        <taxon>Pseudomonadota</taxon>
        <taxon>Gammaproteobacteria</taxon>
        <taxon>Enterobacterales</taxon>
        <taxon>Morganellaceae</taxon>
        <taxon>Providencia</taxon>
    </lineage>
</organism>
<reference evidence="1" key="1">
    <citation type="submission" date="2021-03" db="EMBL/GenBank/DDBJ databases">
        <authorList>
            <person name="Stanton E."/>
        </authorList>
    </citation>
    <scope>NUCLEOTIDE SEQUENCE</scope>
    <source>
        <strain evidence="1">2020EL-00113</strain>
    </source>
</reference>
<comment type="caution">
    <text evidence="1">The sequence shown here is derived from an EMBL/GenBank/DDBJ whole genome shotgun (WGS) entry which is preliminary data.</text>
</comment>
<dbReference type="EMBL" id="JAGKLY010000003">
    <property type="protein sequence ID" value="MBQ0268413.1"/>
    <property type="molecule type" value="Genomic_DNA"/>
</dbReference>
<evidence type="ECO:0000313" key="2">
    <source>
        <dbReference type="Proteomes" id="UP000674270"/>
    </source>
</evidence>
<name>A0A8I2AN84_9GAMM</name>
<accession>A0A8I2AN84</accession>
<evidence type="ECO:0000313" key="1">
    <source>
        <dbReference type="EMBL" id="MBQ0268413.1"/>
    </source>
</evidence>
<gene>
    <name evidence="1" type="ORF">J7T18_08910</name>
</gene>
<dbReference type="AlphaFoldDB" id="A0A8I2AN84"/>
<dbReference type="RefSeq" id="WP_210848342.1">
    <property type="nucleotide sequence ID" value="NZ_JAGKLY010000003.1"/>
</dbReference>